<dbReference type="InterPro" id="IPR009346">
    <property type="entry name" value="GRIM-19"/>
</dbReference>
<reference evidence="2" key="1">
    <citation type="submission" date="2020-05" db="UniProtKB">
        <authorList>
            <consortium name="EnsemblMetazoa"/>
        </authorList>
    </citation>
    <scope>IDENTIFICATION</scope>
    <source>
        <strain evidence="2">TTRI</strain>
    </source>
</reference>
<sequence length="134" mass="15251">MRPPVGYKNISYVIVPVKSYMTGFQMFTAYGAVTSIGLYIYYLNAKLIQGEYIEIRLAQNVLFPVLIVERYPLPAMQKLFCENIEVEDVVIGITTKALSRSDLYIFFCALSCGMTKKVIPLTNRNLTHDKHLTT</sequence>
<dbReference type="Pfam" id="PF06212">
    <property type="entry name" value="GRIM-19"/>
    <property type="match status" value="1"/>
</dbReference>
<keyword evidence="1" id="KW-0679">Respiratory chain</keyword>
<keyword evidence="1" id="KW-0999">Mitochondrion inner membrane</keyword>
<dbReference type="AlphaFoldDB" id="A0A1A9VP69"/>
<keyword evidence="1" id="KW-0813">Transport</keyword>
<keyword evidence="1" id="KW-0249">Electron transport</keyword>
<dbReference type="EnsemblMetazoa" id="GAUT043218-RA">
    <property type="protein sequence ID" value="GAUT043218-PA"/>
    <property type="gene ID" value="GAUT043218"/>
</dbReference>
<comment type="similarity">
    <text evidence="1">Belongs to the complex I NDUFA13 subunit family.</text>
</comment>
<feature type="transmembrane region" description="Helical" evidence="1">
    <location>
        <begin position="20"/>
        <end position="42"/>
    </location>
</feature>
<keyword evidence="1" id="KW-0812">Transmembrane</keyword>
<name>A0A1A9VP69_GLOAU</name>
<dbReference type="GO" id="GO:0005743">
    <property type="term" value="C:mitochondrial inner membrane"/>
    <property type="evidence" value="ECO:0007669"/>
    <property type="project" value="UniProtKB-SubCell"/>
</dbReference>
<accession>A0A1A9VP69</accession>
<proteinExistence type="inferred from homology"/>
<evidence type="ECO:0000313" key="2">
    <source>
        <dbReference type="EnsemblMetazoa" id="GAUT043218-PA"/>
    </source>
</evidence>
<keyword evidence="1" id="KW-0472">Membrane</keyword>
<dbReference type="Proteomes" id="UP000078200">
    <property type="component" value="Unassembled WGS sequence"/>
</dbReference>
<dbReference type="GO" id="GO:0045271">
    <property type="term" value="C:respiratory chain complex I"/>
    <property type="evidence" value="ECO:0007669"/>
    <property type="project" value="UniProtKB-UniRule"/>
</dbReference>
<keyword evidence="3" id="KW-1185">Reference proteome</keyword>
<keyword evidence="1" id="KW-0496">Mitochondrion</keyword>
<evidence type="ECO:0000256" key="1">
    <source>
        <dbReference type="RuleBase" id="RU368034"/>
    </source>
</evidence>
<comment type="subcellular location">
    <subcellularLocation>
        <location evidence="1">Mitochondrion inner membrane</location>
        <topology evidence="1">Single-pass membrane protein</topology>
        <orientation evidence="1">Matrix side</orientation>
    </subcellularLocation>
</comment>
<evidence type="ECO:0000313" key="3">
    <source>
        <dbReference type="Proteomes" id="UP000078200"/>
    </source>
</evidence>
<keyword evidence="1" id="KW-1133">Transmembrane helix</keyword>
<organism evidence="2 3">
    <name type="scientific">Glossina austeni</name>
    <name type="common">Savannah tsetse fly</name>
    <dbReference type="NCBI Taxonomy" id="7395"/>
    <lineage>
        <taxon>Eukaryota</taxon>
        <taxon>Metazoa</taxon>
        <taxon>Ecdysozoa</taxon>
        <taxon>Arthropoda</taxon>
        <taxon>Hexapoda</taxon>
        <taxon>Insecta</taxon>
        <taxon>Pterygota</taxon>
        <taxon>Neoptera</taxon>
        <taxon>Endopterygota</taxon>
        <taxon>Diptera</taxon>
        <taxon>Brachycera</taxon>
        <taxon>Muscomorpha</taxon>
        <taxon>Hippoboscoidea</taxon>
        <taxon>Glossinidae</taxon>
        <taxon>Glossina</taxon>
    </lineage>
</organism>
<dbReference type="VEuPathDB" id="VectorBase:GAUT043218"/>
<comment type="function">
    <text evidence="1">Complex I functions in the transfer of electrons from NADH to the respiratory chain. Accessory subunit of the mitochondrial membrane respiratory chain NADH dehydrogenase (Complex I), that is believed not to be involved in catalysis.</text>
</comment>
<protein>
    <recommendedName>
        <fullName evidence="1">NADH dehydrogenase [ubiquinone] 1 alpha subcomplex subunit 13</fullName>
    </recommendedName>
</protein>
<dbReference type="STRING" id="7395.A0A1A9VP69"/>